<keyword evidence="2" id="KW-1185">Reference proteome</keyword>
<protein>
    <submittedName>
        <fullName evidence="1">UDP-glucose 4-epimerase GalE</fullName>
    </submittedName>
</protein>
<dbReference type="EMBL" id="JBCLSH010000013">
    <property type="protein sequence ID" value="MEY8443619.1"/>
    <property type="molecule type" value="Genomic_DNA"/>
</dbReference>
<sequence>KAGKILDWHVKNDLEHIIENAWKWHSSHPNQYEK</sequence>
<evidence type="ECO:0000313" key="1">
    <source>
        <dbReference type="EMBL" id="MEY8443619.1"/>
    </source>
</evidence>
<reference evidence="1 2" key="1">
    <citation type="submission" date="2024-03" db="EMBL/GenBank/DDBJ databases">
        <title>Mouse gut bacterial collection (mGBC) of GemPharmatech.</title>
        <authorList>
            <person name="He Y."/>
            <person name="Dong L."/>
            <person name="Wu D."/>
            <person name="Gao X."/>
            <person name="Lin Z."/>
        </authorList>
    </citation>
    <scope>NUCLEOTIDE SEQUENCE [LARGE SCALE GENOMIC DNA]</scope>
    <source>
        <strain evidence="1 2">61-15</strain>
    </source>
</reference>
<organism evidence="1 2">
    <name type="scientific">Lactococcus ileimucosae</name>
    <dbReference type="NCBI Taxonomy" id="2941329"/>
    <lineage>
        <taxon>Bacteria</taxon>
        <taxon>Bacillati</taxon>
        <taxon>Bacillota</taxon>
        <taxon>Bacilli</taxon>
        <taxon>Lactobacillales</taxon>
        <taxon>Streptococcaceae</taxon>
        <taxon>Lactococcus</taxon>
    </lineage>
</organism>
<dbReference type="Gene3D" id="3.90.25.10">
    <property type="entry name" value="UDP-galactose 4-epimerase, domain 1"/>
    <property type="match status" value="1"/>
</dbReference>
<proteinExistence type="predicted"/>
<name>A0ABV4D277_9LACT</name>
<accession>A0ABV4D277</accession>
<comment type="caution">
    <text evidence="1">The sequence shown here is derived from an EMBL/GenBank/DDBJ whole genome shotgun (WGS) entry which is preliminary data.</text>
</comment>
<feature type="non-terminal residue" evidence="1">
    <location>
        <position position="1"/>
    </location>
</feature>
<evidence type="ECO:0000313" key="2">
    <source>
        <dbReference type="Proteomes" id="UP001565283"/>
    </source>
</evidence>
<dbReference type="Proteomes" id="UP001565283">
    <property type="component" value="Unassembled WGS sequence"/>
</dbReference>
<gene>
    <name evidence="1" type="ORF">AALA52_05100</name>
</gene>